<reference evidence="1 2" key="1">
    <citation type="submission" date="2015-12" db="EMBL/GenBank/DDBJ databases">
        <title>Intraspecies pangenome expansion in the marine bacterium Alteromonas.</title>
        <authorList>
            <person name="Lopez-Perez M."/>
            <person name="Rodriguez-Valera F."/>
        </authorList>
    </citation>
    <scope>NUCLEOTIDE SEQUENCE [LARGE SCALE GENOMIC DNA]</scope>
    <source>
        <strain evidence="1 2">LMG 21861</strain>
    </source>
</reference>
<accession>A0ABN4LK20</accession>
<keyword evidence="2" id="KW-1185">Reference proteome</keyword>
<evidence type="ECO:0000313" key="2">
    <source>
        <dbReference type="Proteomes" id="UP000056750"/>
    </source>
</evidence>
<organism evidence="1 2">
    <name type="scientific">Alteromonas stellipolaris</name>
    <dbReference type="NCBI Taxonomy" id="233316"/>
    <lineage>
        <taxon>Bacteria</taxon>
        <taxon>Pseudomonadati</taxon>
        <taxon>Pseudomonadota</taxon>
        <taxon>Gammaproteobacteria</taxon>
        <taxon>Alteromonadales</taxon>
        <taxon>Alteromonadaceae</taxon>
        <taxon>Alteromonas/Salinimonas group</taxon>
        <taxon>Alteromonas</taxon>
    </lineage>
</organism>
<proteinExistence type="predicted"/>
<dbReference type="Proteomes" id="UP000056750">
    <property type="component" value="Chromosome"/>
</dbReference>
<sequence length="135" mass="15618">MGCVTSFLNLAHVLSPLSGKLGALVKNRFTSEWEPTLLSEEILASGVWFYDDQIPFCAKLLKQKYDYTSFDLPEIEVTVHPYNLDYIDYSISDEGFIYFWQFEGQGRKSKSSTFSTYFSARDHINSYGTKYDISW</sequence>
<evidence type="ECO:0000313" key="1">
    <source>
        <dbReference type="EMBL" id="AMJ73190.1"/>
    </source>
</evidence>
<dbReference type="EMBL" id="CP013926">
    <property type="protein sequence ID" value="AMJ73190.1"/>
    <property type="molecule type" value="Genomic_DNA"/>
</dbReference>
<gene>
    <name evidence="1" type="ORF">AVL57_03870</name>
</gene>
<name>A0ABN4LK20_9ALTE</name>
<protein>
    <submittedName>
        <fullName evidence="1">Uncharacterized protein</fullName>
    </submittedName>
</protein>